<sequence length="76" mass="8476">MSNPFEDDSRDCLALVNDEEQYSLWPADLTVPQGWRVAHGPASAREIADYIDQTWTDQRPKSLRDAMAGQAGRSPA</sequence>
<dbReference type="RefSeq" id="WP_091369559.1">
    <property type="nucleotide sequence ID" value="NZ_FNDV01000003.1"/>
</dbReference>
<evidence type="ECO:0000313" key="2">
    <source>
        <dbReference type="EMBL" id="SDN99437.1"/>
    </source>
</evidence>
<organism evidence="2 3">
    <name type="scientific">Actinokineospora alba</name>
    <dbReference type="NCBI Taxonomy" id="504798"/>
    <lineage>
        <taxon>Bacteria</taxon>
        <taxon>Bacillati</taxon>
        <taxon>Actinomycetota</taxon>
        <taxon>Actinomycetes</taxon>
        <taxon>Pseudonocardiales</taxon>
        <taxon>Pseudonocardiaceae</taxon>
        <taxon>Actinokineospora</taxon>
    </lineage>
</organism>
<evidence type="ECO:0000313" key="3">
    <source>
        <dbReference type="Proteomes" id="UP000199651"/>
    </source>
</evidence>
<evidence type="ECO:0000259" key="1">
    <source>
        <dbReference type="SMART" id="SM00923"/>
    </source>
</evidence>
<dbReference type="STRING" id="504798.SAMN05421871_103300"/>
<name>A0A1H0FXP1_9PSEU</name>
<accession>A0A1H0FXP1</accession>
<dbReference type="InterPro" id="IPR037407">
    <property type="entry name" value="MLP_fam"/>
</dbReference>
<dbReference type="EMBL" id="FNJB01000001">
    <property type="protein sequence ID" value="SDN99437.1"/>
    <property type="molecule type" value="Genomic_DNA"/>
</dbReference>
<dbReference type="SMART" id="SM00923">
    <property type="entry name" value="MbtH"/>
    <property type="match status" value="1"/>
</dbReference>
<dbReference type="SUPFAM" id="SSF160582">
    <property type="entry name" value="MbtH-like"/>
    <property type="match status" value="1"/>
</dbReference>
<gene>
    <name evidence="2" type="ORF">SAMN05192558_101571</name>
</gene>
<dbReference type="AlphaFoldDB" id="A0A1H0FXP1"/>
<dbReference type="Proteomes" id="UP000199651">
    <property type="component" value="Unassembled WGS sequence"/>
</dbReference>
<dbReference type="PANTHER" id="PTHR38444:SF1">
    <property type="entry name" value="ENTEROBACTIN BIOSYNTHESIS PROTEIN YBDZ"/>
    <property type="match status" value="1"/>
</dbReference>
<dbReference type="PANTHER" id="PTHR38444">
    <property type="entry name" value="ENTEROBACTIN BIOSYNTHESIS PROTEIN YBDZ"/>
    <property type="match status" value="1"/>
</dbReference>
<dbReference type="Gene3D" id="3.90.820.10">
    <property type="entry name" value="Structural Genomics, Unknown Function 30-nov-00 1gh9 Mol_id"/>
    <property type="match status" value="1"/>
</dbReference>
<dbReference type="InterPro" id="IPR005153">
    <property type="entry name" value="MbtH-like_dom"/>
</dbReference>
<dbReference type="GO" id="GO:0019290">
    <property type="term" value="P:siderophore biosynthetic process"/>
    <property type="evidence" value="ECO:0007669"/>
    <property type="project" value="TreeGrafter"/>
</dbReference>
<dbReference type="InterPro" id="IPR038020">
    <property type="entry name" value="MbtH-like_sf"/>
</dbReference>
<dbReference type="Pfam" id="PF03621">
    <property type="entry name" value="MbtH"/>
    <property type="match status" value="1"/>
</dbReference>
<dbReference type="GO" id="GO:0005829">
    <property type="term" value="C:cytosol"/>
    <property type="evidence" value="ECO:0007669"/>
    <property type="project" value="TreeGrafter"/>
</dbReference>
<dbReference type="OrthoDB" id="7584480at2"/>
<feature type="domain" description="MbtH-like" evidence="1">
    <location>
        <begin position="3"/>
        <end position="53"/>
    </location>
</feature>
<proteinExistence type="predicted"/>
<protein>
    <submittedName>
        <fullName evidence="2">MbtH protein</fullName>
    </submittedName>
</protein>
<keyword evidence="3" id="KW-1185">Reference proteome</keyword>
<reference evidence="3" key="1">
    <citation type="submission" date="2016-10" db="EMBL/GenBank/DDBJ databases">
        <authorList>
            <person name="Varghese N."/>
            <person name="Submissions S."/>
        </authorList>
    </citation>
    <scope>NUCLEOTIDE SEQUENCE [LARGE SCALE GENOMIC DNA]</scope>
    <source>
        <strain evidence="3">IBRC-M 10655</strain>
    </source>
</reference>